<sequence>MELRPNHQFNPFASDEELAQYDLPDLPADFDKMDFKDPATMSRLLGMPVPHKTPAEVRKDAKSLSSSLLASYDRLRAIIARHEPAIHYRWLRKKRHQRLDTLTRAWGPGMAAVHRPDFDAWRKQESSLAASRQGSTQDRDCFMWPYINQEDLLKPKTLLLLLNARGRHHSSHFAGADFDAMHLGCVTQRIVAVFLNCYVMILHGARDAREYGKLVAWEEHPDAFEWMHTRRQFMPGEGLLVLEAQERTLSFLVKCCELIFHDVPSDTLTTDVFPVQPEPEFKNEQEADGFDSLVAMAAEAPYRLPARLDLDRIQSLLGTKVAAARDHIWSLREDPGYFAEQLAETTEHRQEMIKDVNGNAHPTLSRLKQDTFWARVVAETVARAYDELEVYTQLHDLALELRRVLAAHAGSIHSSKDLPDEVMNSLLKFRFFLNEAAKGPLGQLKQSVVASPPMRRFFARDPPVNASFIGIKMKSGVKMNKIETQLTWLLRTLWEDGQNLFFASMPLILDELERLLHAESQAKELVSPYIASVIGSLSIISQCISQLDLYQPWARSYMSKMVDREDGLKKEFAVQTAGRAKVMAVLRESNVLPAARLAEPSNNRFAYPSEKRRTKAVTATLIEAERNLDGVWAAVDRLILEKAGGLWMDAVRHVLEHNRSLQRTPEWVDEPATGEKKPKPTDVQTDIVHRPLSTLYFEKSGEAADDAAQLPKLKKKTKGVASQDPAETSTPTTEAATHIETSAPPIRVDARSFKVFRTLFFDPNVTSHPGQVSWKDFLHAMTGTGIFAAEKLYGSVWQFERTDGDQSRIQFHEPHPYSKIPFVVARRIGRRLNRNYGWTGDMFVLKGTQ</sequence>
<name>A0A9W4S8H6_9PEZI</name>
<proteinExistence type="predicted"/>
<reference evidence="2" key="1">
    <citation type="submission" date="2022-08" db="EMBL/GenBank/DDBJ databases">
        <authorList>
            <person name="Giroux E."/>
            <person name="Giroux E."/>
        </authorList>
    </citation>
    <scope>NUCLEOTIDE SEQUENCE</scope>
    <source>
        <strain evidence="2">H1091258</strain>
    </source>
</reference>
<evidence type="ECO:0000313" key="3">
    <source>
        <dbReference type="Proteomes" id="UP001152533"/>
    </source>
</evidence>
<dbReference type="OrthoDB" id="2922289at2759"/>
<evidence type="ECO:0000256" key="1">
    <source>
        <dbReference type="SAM" id="MobiDB-lite"/>
    </source>
</evidence>
<organism evidence="2 3">
    <name type="scientific">Colletotrichum noveboracense</name>
    <dbReference type="NCBI Taxonomy" id="2664923"/>
    <lineage>
        <taxon>Eukaryota</taxon>
        <taxon>Fungi</taxon>
        <taxon>Dikarya</taxon>
        <taxon>Ascomycota</taxon>
        <taxon>Pezizomycotina</taxon>
        <taxon>Sordariomycetes</taxon>
        <taxon>Hypocreomycetidae</taxon>
        <taxon>Glomerellales</taxon>
        <taxon>Glomerellaceae</taxon>
        <taxon>Colletotrichum</taxon>
        <taxon>Colletotrichum gloeosporioides species complex</taxon>
    </lineage>
</organism>
<feature type="region of interest" description="Disordered" evidence="1">
    <location>
        <begin position="707"/>
        <end position="743"/>
    </location>
</feature>
<evidence type="ECO:0000313" key="2">
    <source>
        <dbReference type="EMBL" id="CAI0655165.1"/>
    </source>
</evidence>
<feature type="compositionally biased region" description="Low complexity" evidence="1">
    <location>
        <begin position="725"/>
        <end position="736"/>
    </location>
</feature>
<dbReference type="PANTHER" id="PTHR40788:SF2">
    <property type="entry name" value="CLR5 DOMAIN-CONTAINING PROTEIN"/>
    <property type="match status" value="1"/>
</dbReference>
<dbReference type="AlphaFoldDB" id="A0A9W4S8H6"/>
<dbReference type="EMBL" id="CAMGZC010002674">
    <property type="protein sequence ID" value="CAI0655165.1"/>
    <property type="molecule type" value="Genomic_DNA"/>
</dbReference>
<accession>A0A9W4S8H6</accession>
<gene>
    <name evidence="2" type="ORF">CGXH109_LOCUS146014</name>
</gene>
<dbReference type="Proteomes" id="UP001152533">
    <property type="component" value="Unassembled WGS sequence"/>
</dbReference>
<comment type="caution">
    <text evidence="2">The sequence shown here is derived from an EMBL/GenBank/DDBJ whole genome shotgun (WGS) entry which is preliminary data.</text>
</comment>
<dbReference type="PANTHER" id="PTHR40788">
    <property type="entry name" value="CLR5 DOMAIN-CONTAINING PROTEIN-RELATED"/>
    <property type="match status" value="1"/>
</dbReference>
<keyword evidence="3" id="KW-1185">Reference proteome</keyword>
<protein>
    <submittedName>
        <fullName evidence="2">Uncharacterized protein</fullName>
    </submittedName>
</protein>